<evidence type="ECO:0000313" key="3">
    <source>
        <dbReference type="Proteomes" id="UP000501690"/>
    </source>
</evidence>
<feature type="chain" id="PRO_5020038759" evidence="1">
    <location>
        <begin position="23"/>
        <end position="181"/>
    </location>
</feature>
<gene>
    <name evidence="2" type="ORF">DEO72_LG8g2121</name>
</gene>
<proteinExistence type="predicted"/>
<organism evidence="2 3">
    <name type="scientific">Vigna unguiculata</name>
    <name type="common">Cowpea</name>
    <dbReference type="NCBI Taxonomy" id="3917"/>
    <lineage>
        <taxon>Eukaryota</taxon>
        <taxon>Viridiplantae</taxon>
        <taxon>Streptophyta</taxon>
        <taxon>Embryophyta</taxon>
        <taxon>Tracheophyta</taxon>
        <taxon>Spermatophyta</taxon>
        <taxon>Magnoliopsida</taxon>
        <taxon>eudicotyledons</taxon>
        <taxon>Gunneridae</taxon>
        <taxon>Pentapetalae</taxon>
        <taxon>rosids</taxon>
        <taxon>fabids</taxon>
        <taxon>Fabales</taxon>
        <taxon>Fabaceae</taxon>
        <taxon>Papilionoideae</taxon>
        <taxon>50 kb inversion clade</taxon>
        <taxon>NPAAA clade</taxon>
        <taxon>indigoferoid/millettioid clade</taxon>
        <taxon>Phaseoleae</taxon>
        <taxon>Vigna</taxon>
    </lineage>
</organism>
<dbReference type="AlphaFoldDB" id="A0A4D6MSN2"/>
<dbReference type="EMBL" id="CP039352">
    <property type="protein sequence ID" value="QCE04088.1"/>
    <property type="molecule type" value="Genomic_DNA"/>
</dbReference>
<keyword evidence="3" id="KW-1185">Reference proteome</keyword>
<reference evidence="2 3" key="1">
    <citation type="submission" date="2019-04" db="EMBL/GenBank/DDBJ databases">
        <title>An improved genome assembly and genetic linkage map for asparagus bean, Vigna unguiculata ssp. sesquipedialis.</title>
        <authorList>
            <person name="Xia Q."/>
            <person name="Zhang R."/>
            <person name="Dong Y."/>
        </authorList>
    </citation>
    <scope>NUCLEOTIDE SEQUENCE [LARGE SCALE GENOMIC DNA]</scope>
    <source>
        <tissue evidence="2">Leaf</tissue>
    </source>
</reference>
<protein>
    <submittedName>
        <fullName evidence="2">Uncharacterized protein</fullName>
    </submittedName>
</protein>
<name>A0A4D6MSN2_VIGUN</name>
<accession>A0A4D6MSN2</accession>
<evidence type="ECO:0000313" key="2">
    <source>
        <dbReference type="EMBL" id="QCE04088.1"/>
    </source>
</evidence>
<keyword evidence="1" id="KW-0732">Signal</keyword>
<dbReference type="Proteomes" id="UP000501690">
    <property type="component" value="Linkage Group LG8"/>
</dbReference>
<sequence length="181" mass="20168">MYFVDVLFVFYWLESIALEANSFVGCGNGFDLDWHEKWVGASLSYGSSIGRSNFHLKRQLFSFDATDTSVSVPQQPLKVHSVQEHLKGVLGINDPFKQLAVCKLRQQLLFIPSGASICRGISGCHETSGNQNFNVNLGEIRTCRLSSKWQQPKLIPDGLDFTFCRCSSSLVPTGQSKNLTE</sequence>
<feature type="signal peptide" evidence="1">
    <location>
        <begin position="1"/>
        <end position="22"/>
    </location>
</feature>
<evidence type="ECO:0000256" key="1">
    <source>
        <dbReference type="SAM" id="SignalP"/>
    </source>
</evidence>